<dbReference type="PANTHER" id="PTHR38463:SF1">
    <property type="entry name" value="STRESS RESPONSE PROTEIN YSNF"/>
    <property type="match status" value="1"/>
</dbReference>
<dbReference type="InterPro" id="IPR027275">
    <property type="entry name" value="PRC-brl_dom"/>
</dbReference>
<organism evidence="4 5">
    <name type="scientific">Streptomyces kunmingensis</name>
    <dbReference type="NCBI Taxonomy" id="68225"/>
    <lineage>
        <taxon>Bacteria</taxon>
        <taxon>Bacillati</taxon>
        <taxon>Actinomycetota</taxon>
        <taxon>Actinomycetes</taxon>
        <taxon>Kitasatosporales</taxon>
        <taxon>Streptomycetaceae</taxon>
        <taxon>Streptomyces</taxon>
    </lineage>
</organism>
<evidence type="ECO:0000313" key="4">
    <source>
        <dbReference type="EMBL" id="MEB3962753.1"/>
    </source>
</evidence>
<dbReference type="InterPro" id="IPR014747">
    <property type="entry name" value="Bac_photo_RC_H_C"/>
</dbReference>
<dbReference type="Pfam" id="PF05239">
    <property type="entry name" value="PRC"/>
    <property type="match status" value="1"/>
</dbReference>
<feature type="region of interest" description="Disordered" evidence="1">
    <location>
        <begin position="141"/>
        <end position="169"/>
    </location>
</feature>
<dbReference type="InterPro" id="IPR019060">
    <property type="entry name" value="DUF2382"/>
</dbReference>
<feature type="compositionally biased region" description="Basic and acidic residues" evidence="1">
    <location>
        <begin position="270"/>
        <end position="299"/>
    </location>
</feature>
<gene>
    <name evidence="4" type="ORF">OKJ48_21240</name>
</gene>
<reference evidence="4 5" key="1">
    <citation type="submission" date="2022-10" db="EMBL/GenBank/DDBJ databases">
        <authorList>
            <person name="Xie J."/>
            <person name="Shen N."/>
        </authorList>
    </citation>
    <scope>NUCLEOTIDE SEQUENCE [LARGE SCALE GENOMIC DNA]</scope>
    <source>
        <strain evidence="4 5">DSM 41681</strain>
    </source>
</reference>
<dbReference type="SUPFAM" id="SSF50346">
    <property type="entry name" value="PRC-barrel domain"/>
    <property type="match status" value="1"/>
</dbReference>
<evidence type="ECO:0000256" key="1">
    <source>
        <dbReference type="SAM" id="MobiDB-lite"/>
    </source>
</evidence>
<keyword evidence="5" id="KW-1185">Reference proteome</keyword>
<dbReference type="Pfam" id="PF09557">
    <property type="entry name" value="DUF2382"/>
    <property type="match status" value="1"/>
</dbReference>
<sequence length="308" mass="32960">MTQGETFNTPDALVGLTAYDRTGEKIGSIERVYLDDATGRADWVTVKTGLFGMKESFVPLAGASRGGDDSLKVAYTKEAVKDAPRVDADQHLDQAEKQELYAHYGLQGPAATPTGDTGRMGTRGAAGAGTAAGMGMGMSGETQHGRHAGAGAREPAMRSGAGTDGKDEMIRSEERLRVGTEEQEVGQAHLRKVVETENVTTSVPISHEEVRVVREPIREGDAKGANIGEAETEVTLHAERAVVSKETIPVERVRLETEKVTETDEVSGTVRKEKIEYDTPEADRKGMPREGKGMPRDGKSGPGHGPRH</sequence>
<dbReference type="Gene3D" id="3.90.50.10">
    <property type="entry name" value="Photosynthetic Reaction Center, subunit H, domain 2"/>
    <property type="match status" value="1"/>
</dbReference>
<feature type="domain" description="DUF2382" evidence="3">
    <location>
        <begin position="169"/>
        <end position="276"/>
    </location>
</feature>
<dbReference type="EMBL" id="JAOZYB010000174">
    <property type="protein sequence ID" value="MEB3962753.1"/>
    <property type="molecule type" value="Genomic_DNA"/>
</dbReference>
<evidence type="ECO:0000259" key="2">
    <source>
        <dbReference type="Pfam" id="PF05239"/>
    </source>
</evidence>
<feature type="domain" description="PRC-barrel" evidence="2">
    <location>
        <begin position="13"/>
        <end position="79"/>
    </location>
</feature>
<feature type="region of interest" description="Disordered" evidence="1">
    <location>
        <begin position="259"/>
        <end position="308"/>
    </location>
</feature>
<dbReference type="InterPro" id="IPR011033">
    <property type="entry name" value="PRC_barrel-like_sf"/>
</dbReference>
<dbReference type="PANTHER" id="PTHR38463">
    <property type="entry name" value="STRESS RESPONSE PROTEIN YSNF"/>
    <property type="match status" value="1"/>
</dbReference>
<name>A0ABU6CDF9_9ACTN</name>
<evidence type="ECO:0000259" key="3">
    <source>
        <dbReference type="Pfam" id="PF09557"/>
    </source>
</evidence>
<dbReference type="InterPro" id="IPR052967">
    <property type="entry name" value="Stress_Response_Assoc"/>
</dbReference>
<proteinExistence type="predicted"/>
<protein>
    <submittedName>
        <fullName evidence="4">PRC and DUF2382 domain-containing protein</fullName>
    </submittedName>
</protein>
<dbReference type="RefSeq" id="WP_324770351.1">
    <property type="nucleotide sequence ID" value="NZ_BAAATS010000006.1"/>
</dbReference>
<evidence type="ECO:0000313" key="5">
    <source>
        <dbReference type="Proteomes" id="UP001352223"/>
    </source>
</evidence>
<comment type="caution">
    <text evidence="4">The sequence shown here is derived from an EMBL/GenBank/DDBJ whole genome shotgun (WGS) entry which is preliminary data.</text>
</comment>
<dbReference type="Proteomes" id="UP001352223">
    <property type="component" value="Unassembled WGS sequence"/>
</dbReference>
<accession>A0ABU6CDF9</accession>